<evidence type="ECO:0000313" key="2">
    <source>
        <dbReference type="Proteomes" id="UP000827721"/>
    </source>
</evidence>
<name>A0ABQ8HE74_9ROSI</name>
<gene>
    <name evidence="1" type="ORF">JRO89_XS11G0009800</name>
</gene>
<evidence type="ECO:0000313" key="1">
    <source>
        <dbReference type="EMBL" id="KAH7556906.1"/>
    </source>
</evidence>
<protein>
    <submittedName>
        <fullName evidence="1">Uncharacterized protein</fullName>
    </submittedName>
</protein>
<dbReference type="Proteomes" id="UP000827721">
    <property type="component" value="Unassembled WGS sequence"/>
</dbReference>
<organism evidence="1 2">
    <name type="scientific">Xanthoceras sorbifolium</name>
    <dbReference type="NCBI Taxonomy" id="99658"/>
    <lineage>
        <taxon>Eukaryota</taxon>
        <taxon>Viridiplantae</taxon>
        <taxon>Streptophyta</taxon>
        <taxon>Embryophyta</taxon>
        <taxon>Tracheophyta</taxon>
        <taxon>Spermatophyta</taxon>
        <taxon>Magnoliopsida</taxon>
        <taxon>eudicotyledons</taxon>
        <taxon>Gunneridae</taxon>
        <taxon>Pentapetalae</taxon>
        <taxon>rosids</taxon>
        <taxon>malvids</taxon>
        <taxon>Sapindales</taxon>
        <taxon>Sapindaceae</taxon>
        <taxon>Xanthoceroideae</taxon>
        <taxon>Xanthoceras</taxon>
    </lineage>
</organism>
<reference evidence="1 2" key="1">
    <citation type="submission" date="2021-02" db="EMBL/GenBank/DDBJ databases">
        <title>Plant Genome Project.</title>
        <authorList>
            <person name="Zhang R.-G."/>
        </authorList>
    </citation>
    <scope>NUCLEOTIDE SEQUENCE [LARGE SCALE GENOMIC DNA]</scope>
    <source>
        <tissue evidence="1">Leaves</tissue>
    </source>
</reference>
<sequence length="101" mass="11115">MQPDGVEPVHGGDHFVGTAFEYVLQQGERAEAMPLWRGLRGGGSDMQPDGVEPVHGGDHLVVTAFEYVLQQGERAEAMLLWVAMPLLGSCEIRLWKEALIE</sequence>
<dbReference type="EMBL" id="JAFEMO010000011">
    <property type="protein sequence ID" value="KAH7556906.1"/>
    <property type="molecule type" value="Genomic_DNA"/>
</dbReference>
<accession>A0ABQ8HE74</accession>
<proteinExistence type="predicted"/>
<comment type="caution">
    <text evidence="1">The sequence shown here is derived from an EMBL/GenBank/DDBJ whole genome shotgun (WGS) entry which is preliminary data.</text>
</comment>
<keyword evidence="2" id="KW-1185">Reference proteome</keyword>